<dbReference type="EMBL" id="JBEWLZ010000009">
    <property type="protein sequence ID" value="MET1491161.1"/>
    <property type="molecule type" value="Genomic_DNA"/>
</dbReference>
<accession>A0ABV2CTB4</accession>
<feature type="domain" description="HAMP" evidence="10">
    <location>
        <begin position="207"/>
        <end position="260"/>
    </location>
</feature>
<evidence type="ECO:0000313" key="12">
    <source>
        <dbReference type="Proteomes" id="UP001548590"/>
    </source>
</evidence>
<dbReference type="SMART" id="SM00304">
    <property type="entry name" value="HAMP"/>
    <property type="match status" value="1"/>
</dbReference>
<proteinExistence type="inferred from homology"/>
<dbReference type="Gene3D" id="1.10.287.950">
    <property type="entry name" value="Methyl-accepting chemotaxis protein"/>
    <property type="match status" value="1"/>
</dbReference>
<dbReference type="InterPro" id="IPR003660">
    <property type="entry name" value="HAMP_dom"/>
</dbReference>
<dbReference type="Pfam" id="PF00672">
    <property type="entry name" value="HAMP"/>
    <property type="match status" value="1"/>
</dbReference>
<dbReference type="PROSITE" id="PS50885">
    <property type="entry name" value="HAMP"/>
    <property type="match status" value="1"/>
</dbReference>
<evidence type="ECO:0000256" key="4">
    <source>
        <dbReference type="ARBA" id="ARBA00023136"/>
    </source>
</evidence>
<evidence type="ECO:0000256" key="3">
    <source>
        <dbReference type="ARBA" id="ARBA00022989"/>
    </source>
</evidence>
<keyword evidence="4 8" id="KW-0472">Membrane</keyword>
<keyword evidence="2 8" id="KW-0812">Transmembrane</keyword>
<dbReference type="SMART" id="SM00283">
    <property type="entry name" value="MA"/>
    <property type="match status" value="1"/>
</dbReference>
<dbReference type="Pfam" id="PF12729">
    <property type="entry name" value="4HB_MCP_1"/>
    <property type="match status" value="1"/>
</dbReference>
<dbReference type="CDD" id="cd11386">
    <property type="entry name" value="MCP_signal"/>
    <property type="match status" value="1"/>
</dbReference>
<comment type="subcellular location">
    <subcellularLocation>
        <location evidence="1">Membrane</location>
        <topology evidence="1">Multi-pass membrane protein</topology>
    </subcellularLocation>
</comment>
<name>A0ABV2CTB4_9RHOO</name>
<comment type="similarity">
    <text evidence="6">Belongs to the methyl-accepting chemotaxis (MCP) protein family.</text>
</comment>
<evidence type="ECO:0000313" key="11">
    <source>
        <dbReference type="EMBL" id="MET1491161.1"/>
    </source>
</evidence>
<dbReference type="PANTHER" id="PTHR32089:SF119">
    <property type="entry name" value="METHYL-ACCEPTING CHEMOTAXIS PROTEIN CTPL"/>
    <property type="match status" value="1"/>
</dbReference>
<sequence>MSISRKILLLVLLALATCAAIVGVAITGLNRVKTGVDDITSTTLPAVMAAGDVRARYLTLHGAAYDRVSASDPEAAKVVEARMDELSKGIVEQINFYSEKTTDPDEKAVLDEAKLGIAAYSAKMNQVRNLARMGEQQMALGVMLTQVGPVHKQLSDAFDKLLKIKADQADAVARSAGSSFAATISATIGAAVLGLAVIGVLGFVLGRSIVRPLAAMQGAISRTAQELDFRTDIPVRSRDEIGRTLSAYNSLLARLRSSFGEIQTATGRMLEVARAAESSAHRIAENSRQQSDASSGMAAAVEELTVSIALVANQANEASSHTAESRDKAERGTEVILATVGGIQNIARTVELASSRIGALRNDSESISSAANIIKEIADQTNLLALNAAIEAARAGEQGRGFAVVADEVRKLAERTANSTQEITTLLARMQDSARLAVDTMGEAVREVANGVDHARQAGESIQAIKSGSGMVVDVVEDISEAVREQSAASTTIAQQIEQIAQMTERNSAAATDSAEAVHQMSDMSRDIARALEAYKV</sequence>
<protein>
    <submittedName>
        <fullName evidence="11">Methyl-accepting chemotaxis protein</fullName>
    </submittedName>
</protein>
<evidence type="ECO:0000256" key="2">
    <source>
        <dbReference type="ARBA" id="ARBA00022692"/>
    </source>
</evidence>
<evidence type="ECO:0000256" key="8">
    <source>
        <dbReference type="SAM" id="Phobius"/>
    </source>
</evidence>
<dbReference type="SUPFAM" id="SSF58104">
    <property type="entry name" value="Methyl-accepting chemotaxis protein (MCP) signaling domain"/>
    <property type="match status" value="1"/>
</dbReference>
<gene>
    <name evidence="11" type="ORF">ABVT11_15085</name>
</gene>
<reference evidence="11 12" key="1">
    <citation type="submission" date="2024-07" db="EMBL/GenBank/DDBJ databases">
        <title>Uliginosibacterium paludis KCTC:42655.</title>
        <authorList>
            <person name="Kim M.K."/>
        </authorList>
    </citation>
    <scope>NUCLEOTIDE SEQUENCE [LARGE SCALE GENOMIC DNA]</scope>
    <source>
        <strain evidence="11 12">KCTC 42655</strain>
    </source>
</reference>
<keyword evidence="5 7" id="KW-0807">Transducer</keyword>
<evidence type="ECO:0000259" key="9">
    <source>
        <dbReference type="PROSITE" id="PS50111"/>
    </source>
</evidence>
<dbReference type="InterPro" id="IPR024478">
    <property type="entry name" value="HlyB_4HB_MCP"/>
</dbReference>
<evidence type="ECO:0000256" key="5">
    <source>
        <dbReference type="ARBA" id="ARBA00023224"/>
    </source>
</evidence>
<dbReference type="RefSeq" id="WP_345928670.1">
    <property type="nucleotide sequence ID" value="NZ_JBDIVF010000007.1"/>
</dbReference>
<dbReference type="InterPro" id="IPR004089">
    <property type="entry name" value="MCPsignal_dom"/>
</dbReference>
<organism evidence="11 12">
    <name type="scientific">Uliginosibacterium paludis</name>
    <dbReference type="NCBI Taxonomy" id="1615952"/>
    <lineage>
        <taxon>Bacteria</taxon>
        <taxon>Pseudomonadati</taxon>
        <taxon>Pseudomonadota</taxon>
        <taxon>Betaproteobacteria</taxon>
        <taxon>Rhodocyclales</taxon>
        <taxon>Zoogloeaceae</taxon>
        <taxon>Uliginosibacterium</taxon>
    </lineage>
</organism>
<evidence type="ECO:0000259" key="10">
    <source>
        <dbReference type="PROSITE" id="PS50885"/>
    </source>
</evidence>
<keyword evidence="3 8" id="KW-1133">Transmembrane helix</keyword>
<dbReference type="Pfam" id="PF00015">
    <property type="entry name" value="MCPsignal"/>
    <property type="match status" value="1"/>
</dbReference>
<keyword evidence="12" id="KW-1185">Reference proteome</keyword>
<evidence type="ECO:0000256" key="1">
    <source>
        <dbReference type="ARBA" id="ARBA00004141"/>
    </source>
</evidence>
<feature type="transmembrane region" description="Helical" evidence="8">
    <location>
        <begin position="180"/>
        <end position="206"/>
    </location>
</feature>
<evidence type="ECO:0000256" key="7">
    <source>
        <dbReference type="PROSITE-ProRule" id="PRU00284"/>
    </source>
</evidence>
<feature type="domain" description="Methyl-accepting transducer" evidence="9">
    <location>
        <begin position="265"/>
        <end position="501"/>
    </location>
</feature>
<dbReference type="Proteomes" id="UP001548590">
    <property type="component" value="Unassembled WGS sequence"/>
</dbReference>
<dbReference type="PANTHER" id="PTHR32089">
    <property type="entry name" value="METHYL-ACCEPTING CHEMOTAXIS PROTEIN MCPB"/>
    <property type="match status" value="1"/>
</dbReference>
<dbReference type="PROSITE" id="PS50111">
    <property type="entry name" value="CHEMOTAXIS_TRANSDUC_2"/>
    <property type="match status" value="1"/>
</dbReference>
<comment type="caution">
    <text evidence="11">The sequence shown here is derived from an EMBL/GenBank/DDBJ whole genome shotgun (WGS) entry which is preliminary data.</text>
</comment>
<dbReference type="CDD" id="cd06225">
    <property type="entry name" value="HAMP"/>
    <property type="match status" value="1"/>
</dbReference>
<evidence type="ECO:0000256" key="6">
    <source>
        <dbReference type="ARBA" id="ARBA00029447"/>
    </source>
</evidence>